<evidence type="ECO:0000313" key="3">
    <source>
        <dbReference type="Proteomes" id="UP000649768"/>
    </source>
</evidence>
<dbReference type="Gene3D" id="1.10.12.10">
    <property type="entry name" value="Lyase 2-enoyl-coa Hydratase, Chain A, domain 2"/>
    <property type="match status" value="1"/>
</dbReference>
<dbReference type="Pfam" id="PF00378">
    <property type="entry name" value="ECH_1"/>
    <property type="match status" value="1"/>
</dbReference>
<dbReference type="CDD" id="cd06558">
    <property type="entry name" value="crotonase-like"/>
    <property type="match status" value="1"/>
</dbReference>
<proteinExistence type="inferred from homology"/>
<comment type="caution">
    <text evidence="2">The sequence shown here is derived from an EMBL/GenBank/DDBJ whole genome shotgun (WGS) entry which is preliminary data.</text>
</comment>
<dbReference type="InterPro" id="IPR051683">
    <property type="entry name" value="Enoyl-CoA_Hydratase/Isomerase"/>
</dbReference>
<gene>
    <name evidence="2" type="ORF">IFO68_18720</name>
</gene>
<organism evidence="2 3">
    <name type="scientific">Photobacterium arenosum</name>
    <dbReference type="NCBI Taxonomy" id="2774143"/>
    <lineage>
        <taxon>Bacteria</taxon>
        <taxon>Pseudomonadati</taxon>
        <taxon>Pseudomonadota</taxon>
        <taxon>Gammaproteobacteria</taxon>
        <taxon>Vibrionales</taxon>
        <taxon>Vibrionaceae</taxon>
        <taxon>Photobacterium</taxon>
    </lineage>
</organism>
<dbReference type="Proteomes" id="UP000649768">
    <property type="component" value="Unassembled WGS sequence"/>
</dbReference>
<dbReference type="InterPro" id="IPR001753">
    <property type="entry name" value="Enoyl-CoA_hydra/iso"/>
</dbReference>
<evidence type="ECO:0000256" key="1">
    <source>
        <dbReference type="ARBA" id="ARBA00005254"/>
    </source>
</evidence>
<dbReference type="InterPro" id="IPR014748">
    <property type="entry name" value="Enoyl-CoA_hydra_C"/>
</dbReference>
<dbReference type="EMBL" id="JACYTP010000015">
    <property type="protein sequence ID" value="MBD8514720.1"/>
    <property type="molecule type" value="Genomic_DNA"/>
</dbReference>
<name>A0ABR9BQ76_9GAMM</name>
<dbReference type="RefSeq" id="WP_192017332.1">
    <property type="nucleotide sequence ID" value="NZ_JACYTP010000015.1"/>
</dbReference>
<keyword evidence="3" id="KW-1185">Reference proteome</keyword>
<comment type="similarity">
    <text evidence="1">Belongs to the enoyl-CoA hydratase/isomerase family.</text>
</comment>
<evidence type="ECO:0000313" key="2">
    <source>
        <dbReference type="EMBL" id="MBD8514720.1"/>
    </source>
</evidence>
<dbReference type="PANTHER" id="PTHR42964">
    <property type="entry name" value="ENOYL-COA HYDRATASE"/>
    <property type="match status" value="1"/>
</dbReference>
<reference evidence="2 3" key="1">
    <citation type="submission" date="2020-09" db="EMBL/GenBank/DDBJ databases">
        <title>Photobacterium sp. CAU 1568 isolated from sand of Sido Beach.</title>
        <authorList>
            <person name="Kim W."/>
        </authorList>
    </citation>
    <scope>NUCLEOTIDE SEQUENCE [LARGE SCALE GENOMIC DNA]</scope>
    <source>
        <strain evidence="2 3">CAU 1568</strain>
    </source>
</reference>
<sequence>MTIEYQLDQRGCAHIQLSREQVHNALNEQVIAGLIAMIDRAHQEQAKAILLSGRGKHFSAGADLAWMKSMANNSREANLADSAQLAALMSTLNSARMPVITVVQGAAYGGALGLIACSDIVIAARNAAFCLSEVKLGLIPAVISPYVIRAMGESQARRYFLTAEVFDAEDALRLGLVHQISDEPEQVAEQLLTQILKNSPQALIAAKQLISDVSGRPIDAELIAETAQRIADIRVSEEGQEGLAAFFDKRPPSWVS</sequence>
<dbReference type="InterPro" id="IPR029045">
    <property type="entry name" value="ClpP/crotonase-like_dom_sf"/>
</dbReference>
<protein>
    <submittedName>
        <fullName evidence="2">Enoyl-CoA hydratase/isomerase family protein</fullName>
    </submittedName>
</protein>
<accession>A0ABR9BQ76</accession>
<dbReference type="PANTHER" id="PTHR42964:SF1">
    <property type="entry name" value="POLYKETIDE BIOSYNTHESIS ENOYL-COA HYDRATASE PKSH-RELATED"/>
    <property type="match status" value="1"/>
</dbReference>
<dbReference type="Gene3D" id="3.90.226.10">
    <property type="entry name" value="2-enoyl-CoA Hydratase, Chain A, domain 1"/>
    <property type="match status" value="1"/>
</dbReference>
<dbReference type="SUPFAM" id="SSF52096">
    <property type="entry name" value="ClpP/crotonase"/>
    <property type="match status" value="1"/>
</dbReference>